<dbReference type="GO" id="GO:0020037">
    <property type="term" value="F:heme binding"/>
    <property type="evidence" value="ECO:0007669"/>
    <property type="project" value="InterPro"/>
</dbReference>
<dbReference type="AlphaFoldDB" id="A0A1Y3B2D3"/>
<dbReference type="Proteomes" id="UP000194236">
    <property type="component" value="Unassembled WGS sequence"/>
</dbReference>
<dbReference type="OrthoDB" id="6501435at2759"/>
<evidence type="ECO:0000313" key="4">
    <source>
        <dbReference type="EMBL" id="OTF74138.1"/>
    </source>
</evidence>
<feature type="transmembrane region" description="Helical" evidence="3">
    <location>
        <begin position="121"/>
        <end position="145"/>
    </location>
</feature>
<comment type="caution">
    <text evidence="4">The sequence shown here is derived from an EMBL/GenBank/DDBJ whole genome shotgun (WGS) entry which is preliminary data.</text>
</comment>
<keyword evidence="5" id="KW-1185">Reference proteome</keyword>
<evidence type="ECO:0008006" key="6">
    <source>
        <dbReference type="Google" id="ProtNLM"/>
    </source>
</evidence>
<dbReference type="GO" id="GO:0004497">
    <property type="term" value="F:monooxygenase activity"/>
    <property type="evidence" value="ECO:0007669"/>
    <property type="project" value="UniProtKB-KW"/>
</dbReference>
<reference evidence="4 5" key="1">
    <citation type="submission" date="2017-03" db="EMBL/GenBank/DDBJ databases">
        <title>Genome Survey of Euroglyphus maynei.</title>
        <authorList>
            <person name="Arlian L.G."/>
            <person name="Morgan M.S."/>
            <person name="Rider S.D."/>
        </authorList>
    </citation>
    <scope>NUCLEOTIDE SEQUENCE [LARGE SCALE GENOMIC DNA]</scope>
    <source>
        <strain evidence="4">Arlian Lab</strain>
        <tissue evidence="4">Whole body</tissue>
    </source>
</reference>
<gene>
    <name evidence="4" type="ORF">BLA29_012476</name>
</gene>
<evidence type="ECO:0000313" key="5">
    <source>
        <dbReference type="Proteomes" id="UP000194236"/>
    </source>
</evidence>
<dbReference type="Gene3D" id="1.10.630.10">
    <property type="entry name" value="Cytochrome P450"/>
    <property type="match status" value="1"/>
</dbReference>
<dbReference type="SUPFAM" id="SSF48264">
    <property type="entry name" value="Cytochrome P450"/>
    <property type="match status" value="1"/>
</dbReference>
<name>A0A1Y3B2D3_EURMA</name>
<dbReference type="Pfam" id="PF00067">
    <property type="entry name" value="p450"/>
    <property type="match status" value="1"/>
</dbReference>
<keyword evidence="3" id="KW-1133">Transmembrane helix</keyword>
<dbReference type="GO" id="GO:0005506">
    <property type="term" value="F:iron ion binding"/>
    <property type="evidence" value="ECO:0007669"/>
    <property type="project" value="InterPro"/>
</dbReference>
<feature type="non-terminal residue" evidence="4">
    <location>
        <position position="146"/>
    </location>
</feature>
<accession>A0A1Y3B2D3</accession>
<evidence type="ECO:0000256" key="2">
    <source>
        <dbReference type="ARBA" id="ARBA00023033"/>
    </source>
</evidence>
<comment type="similarity">
    <text evidence="1">Belongs to the cytochrome P450 family.</text>
</comment>
<dbReference type="InterPro" id="IPR036396">
    <property type="entry name" value="Cyt_P450_sf"/>
</dbReference>
<dbReference type="GO" id="GO:0016705">
    <property type="term" value="F:oxidoreductase activity, acting on paired donors, with incorporation or reduction of molecular oxygen"/>
    <property type="evidence" value="ECO:0007669"/>
    <property type="project" value="InterPro"/>
</dbReference>
<evidence type="ECO:0000256" key="3">
    <source>
        <dbReference type="SAM" id="Phobius"/>
    </source>
</evidence>
<keyword evidence="3" id="KW-0812">Transmembrane</keyword>
<keyword evidence="2" id="KW-0503">Monooxygenase</keyword>
<dbReference type="InterPro" id="IPR001128">
    <property type="entry name" value="Cyt_P450"/>
</dbReference>
<evidence type="ECO:0000256" key="1">
    <source>
        <dbReference type="ARBA" id="ARBA00010617"/>
    </source>
</evidence>
<dbReference type="EMBL" id="MUJZ01048502">
    <property type="protein sequence ID" value="OTF74138.1"/>
    <property type="molecule type" value="Genomic_DNA"/>
</dbReference>
<keyword evidence="2" id="KW-0560">Oxidoreductase</keyword>
<sequence>MSKRFTLDTICHYAFAIDDEDFYRKSPLFTMVDHFFTHNCNTVLVRSAMIYPFMKNVLKFINDNISSGPIIDHLTDYLRKQICRYEQQHCTNDNDNFDSGKNLLDFVLHNLRLNNLTNDEVIGNLLVILMAGYETTACGISFVLFN</sequence>
<proteinExistence type="inferred from homology"/>
<organism evidence="4 5">
    <name type="scientific">Euroglyphus maynei</name>
    <name type="common">Mayne's house dust mite</name>
    <dbReference type="NCBI Taxonomy" id="6958"/>
    <lineage>
        <taxon>Eukaryota</taxon>
        <taxon>Metazoa</taxon>
        <taxon>Ecdysozoa</taxon>
        <taxon>Arthropoda</taxon>
        <taxon>Chelicerata</taxon>
        <taxon>Arachnida</taxon>
        <taxon>Acari</taxon>
        <taxon>Acariformes</taxon>
        <taxon>Sarcoptiformes</taxon>
        <taxon>Astigmata</taxon>
        <taxon>Psoroptidia</taxon>
        <taxon>Analgoidea</taxon>
        <taxon>Pyroglyphidae</taxon>
        <taxon>Pyroglyphinae</taxon>
        <taxon>Euroglyphus</taxon>
    </lineage>
</organism>
<protein>
    <recommendedName>
        <fullName evidence="6">Cytochrome P450-like protein</fullName>
    </recommendedName>
</protein>
<keyword evidence="3" id="KW-0472">Membrane</keyword>